<comment type="caution">
    <text evidence="2">The sequence shown here is derived from an EMBL/GenBank/DDBJ whole genome shotgun (WGS) entry which is preliminary data.</text>
</comment>
<keyword evidence="3" id="KW-1185">Reference proteome</keyword>
<gene>
    <name evidence="2" type="ORF">GDO78_015886</name>
</gene>
<organism evidence="2 3">
    <name type="scientific">Eleutherodactylus coqui</name>
    <name type="common">Puerto Rican coqui</name>
    <dbReference type="NCBI Taxonomy" id="57060"/>
    <lineage>
        <taxon>Eukaryota</taxon>
        <taxon>Metazoa</taxon>
        <taxon>Chordata</taxon>
        <taxon>Craniata</taxon>
        <taxon>Vertebrata</taxon>
        <taxon>Euteleostomi</taxon>
        <taxon>Amphibia</taxon>
        <taxon>Batrachia</taxon>
        <taxon>Anura</taxon>
        <taxon>Neobatrachia</taxon>
        <taxon>Hyloidea</taxon>
        <taxon>Eleutherodactylidae</taxon>
        <taxon>Eleutherodactylinae</taxon>
        <taxon>Eleutherodactylus</taxon>
        <taxon>Eleutherodactylus</taxon>
    </lineage>
</organism>
<proteinExistence type="predicted"/>
<evidence type="ECO:0000256" key="1">
    <source>
        <dbReference type="SAM" id="MobiDB-lite"/>
    </source>
</evidence>
<evidence type="ECO:0000313" key="2">
    <source>
        <dbReference type="EMBL" id="KAG9466922.1"/>
    </source>
</evidence>
<dbReference type="Proteomes" id="UP000770717">
    <property type="component" value="Unassembled WGS sequence"/>
</dbReference>
<reference evidence="2" key="1">
    <citation type="thesis" date="2020" institute="ProQuest LLC" country="789 East Eisenhower Parkway, Ann Arbor, MI, USA">
        <title>Comparative Genomics and Chromosome Evolution.</title>
        <authorList>
            <person name="Mudd A.B."/>
        </authorList>
    </citation>
    <scope>NUCLEOTIDE SEQUENCE</scope>
    <source>
        <strain evidence="2">HN-11 Male</strain>
        <tissue evidence="2">Kidney and liver</tissue>
    </source>
</reference>
<sequence length="102" mass="10867">MCRSSVLSLGLCSKTWFGVGLRRCRAPSPPQQKCFLLASLHVCDTSCTMLCHRLGLNLELLRSSAEPNSPSVVLAVSSPPPPPPPLIHPHPLPSCSASTPNL</sequence>
<feature type="compositionally biased region" description="Pro residues" evidence="1">
    <location>
        <begin position="78"/>
        <end position="92"/>
    </location>
</feature>
<name>A0A8J6ED47_ELECQ</name>
<feature type="region of interest" description="Disordered" evidence="1">
    <location>
        <begin position="71"/>
        <end position="102"/>
    </location>
</feature>
<dbReference type="EMBL" id="WNTK01001723">
    <property type="protein sequence ID" value="KAG9466922.1"/>
    <property type="molecule type" value="Genomic_DNA"/>
</dbReference>
<protein>
    <submittedName>
        <fullName evidence="2">Uncharacterized protein</fullName>
    </submittedName>
</protein>
<accession>A0A8J6ED47</accession>
<evidence type="ECO:0000313" key="3">
    <source>
        <dbReference type="Proteomes" id="UP000770717"/>
    </source>
</evidence>
<dbReference type="AlphaFoldDB" id="A0A8J6ED47"/>